<dbReference type="GO" id="GO:0005739">
    <property type="term" value="C:mitochondrion"/>
    <property type="evidence" value="ECO:0007669"/>
    <property type="project" value="TreeGrafter"/>
</dbReference>
<feature type="domain" description="Enoyl reductase (ER)" evidence="1">
    <location>
        <begin position="11"/>
        <end position="244"/>
    </location>
</feature>
<gene>
    <name evidence="2" type="ORF">CDD80_1697</name>
</gene>
<dbReference type="SUPFAM" id="SSF50129">
    <property type="entry name" value="GroES-like"/>
    <property type="match status" value="1"/>
</dbReference>
<proteinExistence type="predicted"/>
<evidence type="ECO:0000259" key="1">
    <source>
        <dbReference type="SMART" id="SM00829"/>
    </source>
</evidence>
<comment type="caution">
    <text evidence="2">The sequence shown here is derived from an EMBL/GenBank/DDBJ whole genome shotgun (WGS) entry which is preliminary data.</text>
</comment>
<dbReference type="InterPro" id="IPR013154">
    <property type="entry name" value="ADH-like_N"/>
</dbReference>
<evidence type="ECO:0000313" key="2">
    <source>
        <dbReference type="EMBL" id="PHH76248.1"/>
    </source>
</evidence>
<dbReference type="InterPro" id="IPR011032">
    <property type="entry name" value="GroES-like_sf"/>
</dbReference>
<sequence length="255" mass="27614">MRAIVINKYVEKPSDLTATTAPDPSPKPGEYTIQIHAAAANFFDILQIQGRYQTQPPFPWVAGVEFAGTVLSVPPSPSPSSFQVGDRVFGGTQDRKLAVARSYGAHHAVSYTSPDWPSRVKQLTPNQRGVDIVFDPVGLVDASTKCTAWNGRILVVGFAAGAIEKVPVNKVLLKNIALVGIFWGAYAVNQPEVVPQVWHGVMRLISEGKLRPTVYQDDGFAGLDSVKDALSALASRRTWGKVVITIPPPQETSRL</sequence>
<name>A0A2C5YDU1_9HYPO</name>
<dbReference type="OrthoDB" id="10257049at2759"/>
<dbReference type="SUPFAM" id="SSF51735">
    <property type="entry name" value="NAD(P)-binding Rossmann-fold domains"/>
    <property type="match status" value="1"/>
</dbReference>
<dbReference type="InterPro" id="IPR051397">
    <property type="entry name" value="Zn-ADH-like_protein"/>
</dbReference>
<dbReference type="InterPro" id="IPR013149">
    <property type="entry name" value="ADH-like_C"/>
</dbReference>
<dbReference type="EMBL" id="NJES01000173">
    <property type="protein sequence ID" value="PHH76248.1"/>
    <property type="molecule type" value="Genomic_DNA"/>
</dbReference>
<evidence type="ECO:0000313" key="3">
    <source>
        <dbReference type="Proteomes" id="UP000226431"/>
    </source>
</evidence>
<keyword evidence="3" id="KW-1185">Reference proteome</keyword>
<protein>
    <recommendedName>
        <fullName evidence="1">Enoyl reductase (ER) domain-containing protein</fullName>
    </recommendedName>
</protein>
<dbReference type="InterPro" id="IPR020843">
    <property type="entry name" value="ER"/>
</dbReference>
<reference evidence="2 3" key="1">
    <citation type="submission" date="2017-06" db="EMBL/GenBank/DDBJ databases">
        <title>Ant-infecting Ophiocordyceps genomes reveal a high diversity of potential behavioral manipulation genes and a possible major role for enterotoxins.</title>
        <authorList>
            <person name="De Bekker C."/>
            <person name="Evans H.C."/>
            <person name="Brachmann A."/>
            <person name="Hughes D.P."/>
        </authorList>
    </citation>
    <scope>NUCLEOTIDE SEQUENCE [LARGE SCALE GENOMIC DNA]</scope>
    <source>
        <strain evidence="2 3">Map16</strain>
    </source>
</reference>
<dbReference type="InterPro" id="IPR036291">
    <property type="entry name" value="NAD(P)-bd_dom_sf"/>
</dbReference>
<dbReference type="STRING" id="2004952.A0A2C5YDU1"/>
<organism evidence="2 3">
    <name type="scientific">Ophiocordyceps camponoti-rufipedis</name>
    <dbReference type="NCBI Taxonomy" id="2004952"/>
    <lineage>
        <taxon>Eukaryota</taxon>
        <taxon>Fungi</taxon>
        <taxon>Dikarya</taxon>
        <taxon>Ascomycota</taxon>
        <taxon>Pezizomycotina</taxon>
        <taxon>Sordariomycetes</taxon>
        <taxon>Hypocreomycetidae</taxon>
        <taxon>Hypocreales</taxon>
        <taxon>Ophiocordycipitaceae</taxon>
        <taxon>Ophiocordyceps</taxon>
    </lineage>
</organism>
<dbReference type="Proteomes" id="UP000226431">
    <property type="component" value="Unassembled WGS sequence"/>
</dbReference>
<dbReference type="AlphaFoldDB" id="A0A2C5YDU1"/>
<dbReference type="PANTHER" id="PTHR43677:SF4">
    <property type="entry name" value="QUINONE OXIDOREDUCTASE-LIKE PROTEIN 2"/>
    <property type="match status" value="1"/>
</dbReference>
<dbReference type="Gene3D" id="3.90.180.10">
    <property type="entry name" value="Medium-chain alcohol dehydrogenases, catalytic domain"/>
    <property type="match status" value="2"/>
</dbReference>
<dbReference type="Pfam" id="PF08240">
    <property type="entry name" value="ADH_N"/>
    <property type="match status" value="1"/>
</dbReference>
<accession>A0A2C5YDU1</accession>
<dbReference type="Pfam" id="PF00107">
    <property type="entry name" value="ADH_zinc_N"/>
    <property type="match status" value="1"/>
</dbReference>
<dbReference type="PANTHER" id="PTHR43677">
    <property type="entry name" value="SHORT-CHAIN DEHYDROGENASE/REDUCTASE"/>
    <property type="match status" value="1"/>
</dbReference>
<dbReference type="GO" id="GO:0016491">
    <property type="term" value="F:oxidoreductase activity"/>
    <property type="evidence" value="ECO:0007669"/>
    <property type="project" value="InterPro"/>
</dbReference>
<dbReference type="Gene3D" id="3.40.50.720">
    <property type="entry name" value="NAD(P)-binding Rossmann-like Domain"/>
    <property type="match status" value="1"/>
</dbReference>
<dbReference type="SMART" id="SM00829">
    <property type="entry name" value="PKS_ER"/>
    <property type="match status" value="1"/>
</dbReference>